<dbReference type="InterPro" id="IPR025959">
    <property type="entry name" value="Winged_HTH_dom"/>
</dbReference>
<evidence type="ECO:0000259" key="1">
    <source>
        <dbReference type="Pfam" id="PF13592"/>
    </source>
</evidence>
<dbReference type="EMBL" id="FOUB01000043">
    <property type="protein sequence ID" value="SFM67838.1"/>
    <property type="molecule type" value="Genomic_DNA"/>
</dbReference>
<dbReference type="Proteomes" id="UP000183287">
    <property type="component" value="Unassembled WGS sequence"/>
</dbReference>
<gene>
    <name evidence="2" type="ORF">SAMN05421863_104330</name>
</gene>
<keyword evidence="3" id="KW-1185">Reference proteome</keyword>
<accession>A0A1I4STH6</accession>
<protein>
    <submittedName>
        <fullName evidence="2">Winged helix-turn helix</fullName>
    </submittedName>
</protein>
<dbReference type="Pfam" id="PF13592">
    <property type="entry name" value="HTH_33"/>
    <property type="match status" value="1"/>
</dbReference>
<sequence length="169" mass="18853">MNYAEKIMARKSSGTDQLVSAREVLKTAKTAAELRAAQAVLFPLELGISIERTAKVIGRSVRWTCSQRTRYGRIARGEEKAPRTKRELRNRAIATLEQEAQILSEILVGSAQGRVVVVPPLKEKIEERLDKPVALSTIYRMLARHGWRKLAPDTAHPQGKARCAKIGKN</sequence>
<evidence type="ECO:0000313" key="3">
    <source>
        <dbReference type="Proteomes" id="UP000183287"/>
    </source>
</evidence>
<proteinExistence type="predicted"/>
<reference evidence="3" key="1">
    <citation type="submission" date="2016-10" db="EMBL/GenBank/DDBJ databases">
        <authorList>
            <person name="Varghese N."/>
            <person name="Submissions S."/>
        </authorList>
    </citation>
    <scope>NUCLEOTIDE SEQUENCE [LARGE SCALE GENOMIC DNA]</scope>
    <source>
        <strain evidence="3">Nm44</strain>
    </source>
</reference>
<feature type="domain" description="Winged helix-turn helix" evidence="1">
    <location>
        <begin position="120"/>
        <end position="158"/>
    </location>
</feature>
<organism evidence="2 3">
    <name type="scientific">Nitrosomonas communis</name>
    <dbReference type="NCBI Taxonomy" id="44574"/>
    <lineage>
        <taxon>Bacteria</taxon>
        <taxon>Pseudomonadati</taxon>
        <taxon>Pseudomonadota</taxon>
        <taxon>Betaproteobacteria</taxon>
        <taxon>Nitrosomonadales</taxon>
        <taxon>Nitrosomonadaceae</taxon>
        <taxon>Nitrosomonas</taxon>
    </lineage>
</organism>
<name>A0A1I4STH6_9PROT</name>
<evidence type="ECO:0000313" key="2">
    <source>
        <dbReference type="EMBL" id="SFM67838.1"/>
    </source>
</evidence>
<dbReference type="AlphaFoldDB" id="A0A1I4STH6"/>